<evidence type="ECO:0000256" key="2">
    <source>
        <dbReference type="SAM" id="Phobius"/>
    </source>
</evidence>
<feature type="transmembrane region" description="Helical" evidence="2">
    <location>
        <begin position="103"/>
        <end position="125"/>
    </location>
</feature>
<evidence type="ECO:0000313" key="3">
    <source>
        <dbReference type="EMBL" id="MDA2815272.1"/>
    </source>
</evidence>
<dbReference type="Proteomes" id="UP001527866">
    <property type="component" value="Unassembled WGS sequence"/>
</dbReference>
<keyword evidence="4" id="KW-1185">Reference proteome</keyword>
<sequence>MSDRTAQSQWHIAPDGSVIKSYPKALDHSNPQRDAPSGLKYLRYTTTRRLELADLYALEEGLARTSALFGRLSTVLLVVACAGVAGAVLGWLVLPLLGVGGTAATVLLAVSIPLVGAGVLGVVLLPGVMRRRFERAHVDRGFASSTPKVLKESEAKSLIDTPGTVSGPGPTGEGR</sequence>
<evidence type="ECO:0000313" key="4">
    <source>
        <dbReference type="Proteomes" id="UP001527866"/>
    </source>
</evidence>
<keyword evidence="2" id="KW-1133">Transmembrane helix</keyword>
<keyword evidence="2" id="KW-0472">Membrane</keyword>
<evidence type="ECO:0000256" key="1">
    <source>
        <dbReference type="SAM" id="MobiDB-lite"/>
    </source>
</evidence>
<dbReference type="EMBL" id="JAQFWQ010000196">
    <property type="protein sequence ID" value="MDA2815272.1"/>
    <property type="molecule type" value="Genomic_DNA"/>
</dbReference>
<gene>
    <name evidence="3" type="ORF">O4J56_31815</name>
</gene>
<accession>A0ABT4UEF4</accession>
<proteinExistence type="predicted"/>
<reference evidence="3 4" key="1">
    <citation type="submission" date="2023-01" db="EMBL/GenBank/DDBJ databases">
        <title>Draft genome sequence of Nocardiopsis sp. RSe5-2 isolated from halophytes.</title>
        <authorList>
            <person name="Duangmal K."/>
            <person name="Chantavorakit T."/>
        </authorList>
    </citation>
    <scope>NUCLEOTIDE SEQUENCE [LARGE SCALE GENOMIC DNA]</scope>
    <source>
        <strain evidence="3 4">RSe5-2</strain>
    </source>
</reference>
<protein>
    <recommendedName>
        <fullName evidence="5">Phage holin family protein</fullName>
    </recommendedName>
</protein>
<feature type="region of interest" description="Disordered" evidence="1">
    <location>
        <begin position="153"/>
        <end position="175"/>
    </location>
</feature>
<keyword evidence="2" id="KW-0812">Transmembrane</keyword>
<organism evidence="3 4">
    <name type="scientific">Nocardiopsis endophytica</name>
    <dbReference type="NCBI Taxonomy" id="3018445"/>
    <lineage>
        <taxon>Bacteria</taxon>
        <taxon>Bacillati</taxon>
        <taxon>Actinomycetota</taxon>
        <taxon>Actinomycetes</taxon>
        <taxon>Streptosporangiales</taxon>
        <taxon>Nocardiopsidaceae</taxon>
        <taxon>Nocardiopsis</taxon>
    </lineage>
</organism>
<name>A0ABT4UEF4_9ACTN</name>
<dbReference type="RefSeq" id="WP_270690940.1">
    <property type="nucleotide sequence ID" value="NZ_JAQFWQ010000196.1"/>
</dbReference>
<evidence type="ECO:0008006" key="5">
    <source>
        <dbReference type="Google" id="ProtNLM"/>
    </source>
</evidence>
<comment type="caution">
    <text evidence="3">The sequence shown here is derived from an EMBL/GenBank/DDBJ whole genome shotgun (WGS) entry which is preliminary data.</text>
</comment>
<feature type="transmembrane region" description="Helical" evidence="2">
    <location>
        <begin position="74"/>
        <end position="97"/>
    </location>
</feature>